<dbReference type="STRING" id="390235.PputW619_4554"/>
<sequence precursor="true">MVALGMFAAAALQLQALQATDSARRDMQNALGAHTLLERGRAAGKLKVPRP</sequence>
<dbReference type="EMBL" id="CP000949">
    <property type="protein sequence ID" value="ACA75034.1"/>
    <property type="molecule type" value="Genomic_DNA"/>
</dbReference>
<protein>
    <submittedName>
        <fullName evidence="1">Uncharacterized protein</fullName>
    </submittedName>
</protein>
<dbReference type="HOGENOM" id="CLU_3102823_0_0_6"/>
<dbReference type="KEGG" id="ppw:PputW619_4554"/>
<dbReference type="AlphaFoldDB" id="B1JF78"/>
<gene>
    <name evidence="1" type="ordered locus">PputW619_4554</name>
</gene>
<evidence type="ECO:0000313" key="1">
    <source>
        <dbReference type="EMBL" id="ACA75034.1"/>
    </source>
</evidence>
<reference evidence="1" key="1">
    <citation type="submission" date="2008-02" db="EMBL/GenBank/DDBJ databases">
        <title>Complete sequence of Psuedomonas putida W619.</title>
        <authorList>
            <consortium name="US DOE Joint Genome Institute"/>
            <person name="Copeland A."/>
            <person name="Lucas S."/>
            <person name="Lapidus A."/>
            <person name="Barry K."/>
            <person name="Detter J.C."/>
            <person name="Glavina del Rio T."/>
            <person name="Dalin E."/>
            <person name="Tice H."/>
            <person name="Pitluck S."/>
            <person name="Chain P."/>
            <person name="Malfatti S."/>
            <person name="Shin M."/>
            <person name="Vergez L."/>
            <person name="Schmutz J."/>
            <person name="Larimer F."/>
            <person name="Land M."/>
            <person name="Hauser L."/>
            <person name="Kyrpides N."/>
            <person name="Kim E."/>
            <person name="Taghavi S."/>
            <person name="Vangronsveld D."/>
            <person name="van der Lelie D."/>
            <person name="Richardson P."/>
        </authorList>
    </citation>
    <scope>NUCLEOTIDE SEQUENCE</scope>
    <source>
        <strain evidence="1">W619</strain>
    </source>
</reference>
<accession>B1JF78</accession>
<name>B1JF78_PSEPW</name>
<organism evidence="1">
    <name type="scientific">Pseudomonas putida (strain W619)</name>
    <dbReference type="NCBI Taxonomy" id="390235"/>
    <lineage>
        <taxon>Bacteria</taxon>
        <taxon>Pseudomonadati</taxon>
        <taxon>Pseudomonadota</taxon>
        <taxon>Gammaproteobacteria</taxon>
        <taxon>Pseudomonadales</taxon>
        <taxon>Pseudomonadaceae</taxon>
        <taxon>Pseudomonas</taxon>
    </lineage>
</organism>
<proteinExistence type="predicted"/>